<dbReference type="Proteomes" id="UP000008044">
    <property type="component" value="Chromosome"/>
</dbReference>
<dbReference type="OMA" id="GQFREKY"/>
<organism evidence="2 4">
    <name type="scientific">Pectobacterium parmentieri</name>
    <dbReference type="NCBI Taxonomy" id="1905730"/>
    <lineage>
        <taxon>Bacteria</taxon>
        <taxon>Pseudomonadati</taxon>
        <taxon>Pseudomonadota</taxon>
        <taxon>Gammaproteobacteria</taxon>
        <taxon>Enterobacterales</taxon>
        <taxon>Pectobacteriaceae</taxon>
        <taxon>Pectobacterium</taxon>
    </lineage>
</organism>
<dbReference type="STRING" id="1905730.W5S_0173"/>
<evidence type="ECO:0000256" key="1">
    <source>
        <dbReference type="SAM" id="SignalP"/>
    </source>
</evidence>
<gene>
    <name evidence="2" type="ordered locus">W5S_0173</name>
    <name evidence="3" type="ORF">F6Q06_19105</name>
</gene>
<dbReference type="InterPro" id="IPR009918">
    <property type="entry name" value="DUF1454"/>
</dbReference>
<reference evidence="3" key="4">
    <citation type="submission" date="2024-05" db="EMBL/GenBank/DDBJ databases">
        <title>Identification of Pectobacterium versatile causing blackleg of potato from New York State with a whole genome sequencing approach.</title>
        <authorList>
            <person name="Ma X."/>
            <person name="Swingle B."/>
        </authorList>
    </citation>
    <scope>NUCLEOTIDE SEQUENCE</scope>
    <source>
        <strain evidence="3">NY1588A</strain>
    </source>
</reference>
<keyword evidence="1" id="KW-0732">Signal</keyword>
<reference evidence="2 4" key="1">
    <citation type="journal article" date="2012" name="J. Bacteriol.">
        <title>Genome sequence of Pectobacterium sp. strain SCC3193.</title>
        <authorList>
            <person name="Koskinen J.P."/>
            <person name="Laine P."/>
            <person name="Niemi O."/>
            <person name="Nykyri J."/>
            <person name="Harjunpaa H."/>
            <person name="Auvinen P."/>
            <person name="Paulin L."/>
            <person name="Pirhonen M."/>
            <person name="Palva T."/>
            <person name="Holm L."/>
        </authorList>
    </citation>
    <scope>NUCLEOTIDE SEQUENCE [LARGE SCALE GENOMIC DNA]</scope>
    <source>
        <strain evidence="2 4">SCC3193</strain>
    </source>
</reference>
<proteinExistence type="predicted"/>
<evidence type="ECO:0000313" key="4">
    <source>
        <dbReference type="Proteomes" id="UP000008044"/>
    </source>
</evidence>
<name>A0A0H3I171_PECPM</name>
<evidence type="ECO:0000313" key="5">
    <source>
        <dbReference type="Proteomes" id="UP001194579"/>
    </source>
</evidence>
<sequence>MTRKRIASLLVLSSLALYQTHAGADPTFPPKASANAPYLLAGAPTFDQTITQFRSRYNLSNPTLAIGEFRVVDTGNITSMLTRAASRINDHLYASTALEKGTGKIKTLQITWLPQPQNEQETAARRKQAIDYMAALSRTFAPSLTEEQSVKKVTELLEKGNGKRFYQQTEGALRYVVADDGEKGLTFAVEPIKLTLSEP</sequence>
<dbReference type="HOGENOM" id="CLU_103682_0_0_6"/>
<evidence type="ECO:0000313" key="2">
    <source>
        <dbReference type="EMBL" id="AFI88312.1"/>
    </source>
</evidence>
<dbReference type="EMBL" id="WABS01000048">
    <property type="protein sequence ID" value="MBI0556578.1"/>
    <property type="molecule type" value="Genomic_DNA"/>
</dbReference>
<dbReference type="EMBL" id="CP003415">
    <property type="protein sequence ID" value="AFI88312.1"/>
    <property type="molecule type" value="Genomic_DNA"/>
</dbReference>
<feature type="chain" id="PRO_5002611912" evidence="1">
    <location>
        <begin position="25"/>
        <end position="199"/>
    </location>
</feature>
<reference evidence="5" key="3">
    <citation type="submission" date="2023-07" db="EMBL/GenBank/DDBJ databases">
        <title>Identification of Pectobacterium versatile causing blackleg of potato from New York State with a whole genome sequencing approach.</title>
        <authorList>
            <person name="Ma X."/>
            <person name="Swingle B."/>
        </authorList>
    </citation>
    <scope>NUCLEOTIDE SEQUENCE [LARGE SCALE GENOMIC DNA]</scope>
    <source>
        <strain evidence="5">NY1588A</strain>
    </source>
</reference>
<dbReference type="Proteomes" id="UP001194579">
    <property type="component" value="Unassembled WGS sequence"/>
</dbReference>
<dbReference type="eggNOG" id="ENOG502Z94B">
    <property type="taxonomic scope" value="Bacteria"/>
</dbReference>
<dbReference type="AlphaFoldDB" id="A0A0H3I171"/>
<protein>
    <submittedName>
        <fullName evidence="3">DUF1454 family protein</fullName>
    </submittedName>
</protein>
<evidence type="ECO:0000313" key="3">
    <source>
        <dbReference type="EMBL" id="MBI0556578.1"/>
    </source>
</evidence>
<dbReference type="PATRIC" id="fig|1166016.3.peg.181"/>
<dbReference type="Pfam" id="PF07305">
    <property type="entry name" value="DUF1454"/>
    <property type="match status" value="1"/>
</dbReference>
<dbReference type="RefSeq" id="WP_012822002.1">
    <property type="nucleotide sequence ID" value="NC_017845.1"/>
</dbReference>
<reference evidence="2" key="2">
    <citation type="submission" date="2012-03" db="EMBL/GenBank/DDBJ databases">
        <authorList>
            <person name="Koskinen P."/>
            <person name="Laine P."/>
            <person name="Niemi O."/>
            <person name="Nykyri J."/>
            <person name="Harjunpaa H."/>
            <person name="Auvinen P."/>
            <person name="Paulin L."/>
            <person name="Pirhonen M."/>
            <person name="Palva T."/>
            <person name="Holm L."/>
        </authorList>
    </citation>
    <scope>NUCLEOTIDE SEQUENCE</scope>
    <source>
        <strain evidence="2">SCC3193</strain>
    </source>
</reference>
<keyword evidence="5" id="KW-1185">Reference proteome</keyword>
<feature type="signal peptide" evidence="1">
    <location>
        <begin position="1"/>
        <end position="24"/>
    </location>
</feature>
<dbReference type="KEGG" id="pec:W5S_0173"/>
<accession>A0A0H3I171</accession>